<name>A0A853F9Q5_9BURK</name>
<dbReference type="AlphaFoldDB" id="A0A853F9Q5"/>
<evidence type="ECO:0000313" key="2">
    <source>
        <dbReference type="Proteomes" id="UP000580517"/>
    </source>
</evidence>
<reference evidence="1 2" key="1">
    <citation type="submission" date="2020-07" db="EMBL/GenBank/DDBJ databases">
        <title>Taxonomic revisions and descriptions of new bacterial species based on genomic comparisons in the high-G+C-content subgroup of the family Alcaligenaceae.</title>
        <authorList>
            <person name="Szabo A."/>
            <person name="Felfoldi T."/>
        </authorList>
    </citation>
    <scope>NUCLEOTIDE SEQUENCE [LARGE SCALE GENOMIC DNA]</scope>
    <source>
        <strain evidence="1 2">DSM 25264</strain>
    </source>
</reference>
<comment type="caution">
    <text evidence="1">The sequence shown here is derived from an EMBL/GenBank/DDBJ whole genome shotgun (WGS) entry which is preliminary data.</text>
</comment>
<sequence>MNLDLTKLAHEVCRCHEQGKSWRLPPMTVRELGILAHLLDGAFIQASASTLLH</sequence>
<proteinExistence type="predicted"/>
<accession>A0A853F9Q5</accession>
<dbReference type="RefSeq" id="WP_013742868.1">
    <property type="nucleotide sequence ID" value="NZ_JACCEW010000001.1"/>
</dbReference>
<keyword evidence="2" id="KW-1185">Reference proteome</keyword>
<gene>
    <name evidence="1" type="ORF">H0A68_05620</name>
</gene>
<evidence type="ECO:0000313" key="1">
    <source>
        <dbReference type="EMBL" id="NYT36342.1"/>
    </source>
</evidence>
<dbReference type="EMBL" id="JACCEW010000001">
    <property type="protein sequence ID" value="NYT36342.1"/>
    <property type="molecule type" value="Genomic_DNA"/>
</dbReference>
<dbReference type="Proteomes" id="UP000580517">
    <property type="component" value="Unassembled WGS sequence"/>
</dbReference>
<protein>
    <submittedName>
        <fullName evidence="1">Uncharacterized protein</fullName>
    </submittedName>
</protein>
<organism evidence="1 2">
    <name type="scientific">Allopusillimonas soli</name>
    <dbReference type="NCBI Taxonomy" id="659016"/>
    <lineage>
        <taxon>Bacteria</taxon>
        <taxon>Pseudomonadati</taxon>
        <taxon>Pseudomonadota</taxon>
        <taxon>Betaproteobacteria</taxon>
        <taxon>Burkholderiales</taxon>
        <taxon>Alcaligenaceae</taxon>
        <taxon>Allopusillimonas</taxon>
    </lineage>
</organism>